<dbReference type="RefSeq" id="XP_056748121.1">
    <property type="nucleotide sequence ID" value="XM_056902834.1"/>
</dbReference>
<dbReference type="GeneID" id="81593076"/>
<evidence type="ECO:0000313" key="9">
    <source>
        <dbReference type="Proteomes" id="UP001213799"/>
    </source>
</evidence>
<evidence type="ECO:0000256" key="5">
    <source>
        <dbReference type="SAM" id="MobiDB-lite"/>
    </source>
</evidence>
<evidence type="ECO:0000256" key="3">
    <source>
        <dbReference type="ARBA" id="ARBA00022989"/>
    </source>
</evidence>
<protein>
    <recommendedName>
        <fullName evidence="10">Mid2 domain-containing protein</fullName>
    </recommendedName>
</protein>
<comment type="subcellular location">
    <subcellularLocation>
        <location evidence="1">Membrane</location>
        <topology evidence="1">Single-pass membrane protein</topology>
    </subcellularLocation>
</comment>
<evidence type="ECO:0000256" key="4">
    <source>
        <dbReference type="ARBA" id="ARBA00023136"/>
    </source>
</evidence>
<feature type="chain" id="PRO_5041932302" description="Mid2 domain-containing protein" evidence="7">
    <location>
        <begin position="17"/>
        <end position="257"/>
    </location>
</feature>
<keyword evidence="7" id="KW-0732">Signal</keyword>
<dbReference type="PANTHER" id="PTHR15549">
    <property type="entry name" value="PAIRED IMMUNOGLOBULIN-LIKE TYPE 2 RECEPTOR"/>
    <property type="match status" value="1"/>
</dbReference>
<dbReference type="AlphaFoldDB" id="A0AAD6DMI8"/>
<comment type="caution">
    <text evidence="8">The sequence shown here is derived from an EMBL/GenBank/DDBJ whole genome shotgun (WGS) entry which is preliminary data.</text>
</comment>
<proteinExistence type="predicted"/>
<evidence type="ECO:0000313" key="8">
    <source>
        <dbReference type="EMBL" id="KAJ5589102.1"/>
    </source>
</evidence>
<evidence type="ECO:0000256" key="1">
    <source>
        <dbReference type="ARBA" id="ARBA00004167"/>
    </source>
</evidence>
<organism evidence="8 9">
    <name type="scientific">Penicillium hordei</name>
    <dbReference type="NCBI Taxonomy" id="40994"/>
    <lineage>
        <taxon>Eukaryota</taxon>
        <taxon>Fungi</taxon>
        <taxon>Dikarya</taxon>
        <taxon>Ascomycota</taxon>
        <taxon>Pezizomycotina</taxon>
        <taxon>Eurotiomycetes</taxon>
        <taxon>Eurotiomycetidae</taxon>
        <taxon>Eurotiales</taxon>
        <taxon>Aspergillaceae</taxon>
        <taxon>Penicillium</taxon>
    </lineage>
</organism>
<reference evidence="8" key="1">
    <citation type="journal article" date="2023" name="IMA Fungus">
        <title>Comparative genomic study of the Penicillium genus elucidates a diverse pangenome and 15 lateral gene transfer events.</title>
        <authorList>
            <person name="Petersen C."/>
            <person name="Sorensen T."/>
            <person name="Nielsen M.R."/>
            <person name="Sondergaard T.E."/>
            <person name="Sorensen J.L."/>
            <person name="Fitzpatrick D.A."/>
            <person name="Frisvad J.C."/>
            <person name="Nielsen K.L."/>
        </authorList>
    </citation>
    <scope>NUCLEOTIDE SEQUENCE</scope>
    <source>
        <strain evidence="8">IBT 12815</strain>
    </source>
</reference>
<dbReference type="GO" id="GO:0071944">
    <property type="term" value="C:cell periphery"/>
    <property type="evidence" value="ECO:0007669"/>
    <property type="project" value="UniProtKB-ARBA"/>
</dbReference>
<keyword evidence="9" id="KW-1185">Reference proteome</keyword>
<feature type="compositionally biased region" description="Polar residues" evidence="5">
    <location>
        <begin position="209"/>
        <end position="237"/>
    </location>
</feature>
<gene>
    <name evidence="8" type="ORF">N7537_011780</name>
</gene>
<feature type="transmembrane region" description="Helical" evidence="6">
    <location>
        <begin position="180"/>
        <end position="202"/>
    </location>
</feature>
<dbReference type="EMBL" id="JAQJAE010000006">
    <property type="protein sequence ID" value="KAJ5589102.1"/>
    <property type="molecule type" value="Genomic_DNA"/>
</dbReference>
<evidence type="ECO:0000256" key="6">
    <source>
        <dbReference type="SAM" id="Phobius"/>
    </source>
</evidence>
<feature type="region of interest" description="Disordered" evidence="5">
    <location>
        <begin position="141"/>
        <end position="176"/>
    </location>
</feature>
<reference evidence="8" key="2">
    <citation type="submission" date="2023-01" db="EMBL/GenBank/DDBJ databases">
        <authorList>
            <person name="Petersen C."/>
        </authorList>
    </citation>
    <scope>NUCLEOTIDE SEQUENCE</scope>
    <source>
        <strain evidence="8">IBT 12815</strain>
    </source>
</reference>
<keyword evidence="3 6" id="KW-1133">Transmembrane helix</keyword>
<dbReference type="GO" id="GO:0016020">
    <property type="term" value="C:membrane"/>
    <property type="evidence" value="ECO:0007669"/>
    <property type="project" value="UniProtKB-SubCell"/>
</dbReference>
<dbReference type="InterPro" id="IPR051694">
    <property type="entry name" value="Immunoregulatory_rcpt-like"/>
</dbReference>
<name>A0AAD6DMI8_9EURO</name>
<sequence length="257" mass="27761">MKLFLILLLTCGIVLAEPGIFYNPPTGGPIHEYQDNPVYTLGKTVQLRWDTTLEIISIMLWQNDNSDFEWVQTNLLDVTSYDWIVSTNRDLSNGEIFFFQVRNASNINDLNEIFASHYFNITEDASATVTTSSLAISTTQATTSTLSSSPSSTPSPAVATTTTASDNSQGNSGLSDGTKIGVGVGVGLGGAFVAALAVFAFVRRRSKSSMQVNESSPVTSPTQPMMDSKSYNGQAQNEAPKIFEAPANEARRLIELP</sequence>
<feature type="compositionally biased region" description="Polar residues" evidence="5">
    <location>
        <begin position="166"/>
        <end position="175"/>
    </location>
</feature>
<keyword evidence="4 6" id="KW-0472">Membrane</keyword>
<feature type="region of interest" description="Disordered" evidence="5">
    <location>
        <begin position="209"/>
        <end position="241"/>
    </location>
</feature>
<accession>A0AAD6DMI8</accession>
<evidence type="ECO:0000256" key="7">
    <source>
        <dbReference type="SAM" id="SignalP"/>
    </source>
</evidence>
<dbReference type="Proteomes" id="UP001213799">
    <property type="component" value="Unassembled WGS sequence"/>
</dbReference>
<keyword evidence="2 6" id="KW-0812">Transmembrane</keyword>
<feature type="signal peptide" evidence="7">
    <location>
        <begin position="1"/>
        <end position="16"/>
    </location>
</feature>
<evidence type="ECO:0000256" key="2">
    <source>
        <dbReference type="ARBA" id="ARBA00022692"/>
    </source>
</evidence>
<feature type="compositionally biased region" description="Low complexity" evidence="5">
    <location>
        <begin position="141"/>
        <end position="165"/>
    </location>
</feature>
<evidence type="ECO:0008006" key="10">
    <source>
        <dbReference type="Google" id="ProtNLM"/>
    </source>
</evidence>